<evidence type="ECO:0000256" key="6">
    <source>
        <dbReference type="SAM" id="Phobius"/>
    </source>
</evidence>
<dbReference type="OrthoDB" id="58676at2"/>
<keyword evidence="3 6" id="KW-0812">Transmembrane</keyword>
<feature type="transmembrane region" description="Helical" evidence="6">
    <location>
        <begin position="20"/>
        <end position="43"/>
    </location>
</feature>
<protein>
    <submittedName>
        <fullName evidence="7">Lipopolysaccharide export system permease protein</fullName>
    </submittedName>
</protein>
<dbReference type="PANTHER" id="PTHR33529:SF6">
    <property type="entry name" value="YJGP_YJGQ FAMILY PERMEASE"/>
    <property type="match status" value="1"/>
</dbReference>
<dbReference type="Pfam" id="PF03739">
    <property type="entry name" value="LptF_LptG"/>
    <property type="match status" value="1"/>
</dbReference>
<comment type="caution">
    <text evidence="7">The sequence shown here is derived from an EMBL/GenBank/DDBJ whole genome shotgun (WGS) entry which is preliminary data.</text>
</comment>
<reference evidence="7 8" key="1">
    <citation type="submission" date="2018-06" db="EMBL/GenBank/DDBJ databases">
        <title>Genomic Encyclopedia of Type Strains, Phase IV (KMG-IV): sequencing the most valuable type-strain genomes for metagenomic binning, comparative biology and taxonomic classification.</title>
        <authorList>
            <person name="Goeker M."/>
        </authorList>
    </citation>
    <scope>NUCLEOTIDE SEQUENCE [LARGE SCALE GENOMIC DNA]</scope>
    <source>
        <strain evidence="7 8">DSM 18048</strain>
    </source>
</reference>
<dbReference type="Proteomes" id="UP000248326">
    <property type="component" value="Unassembled WGS sequence"/>
</dbReference>
<evidence type="ECO:0000313" key="7">
    <source>
        <dbReference type="EMBL" id="PYE53607.1"/>
    </source>
</evidence>
<dbReference type="EMBL" id="QJSX01000008">
    <property type="protein sequence ID" value="PYE53607.1"/>
    <property type="molecule type" value="Genomic_DNA"/>
</dbReference>
<evidence type="ECO:0000256" key="2">
    <source>
        <dbReference type="ARBA" id="ARBA00022475"/>
    </source>
</evidence>
<evidence type="ECO:0000256" key="5">
    <source>
        <dbReference type="ARBA" id="ARBA00023136"/>
    </source>
</evidence>
<evidence type="ECO:0000313" key="8">
    <source>
        <dbReference type="Proteomes" id="UP000248326"/>
    </source>
</evidence>
<feature type="transmembrane region" description="Helical" evidence="6">
    <location>
        <begin position="103"/>
        <end position="125"/>
    </location>
</feature>
<dbReference type="AlphaFoldDB" id="A0A318S7B8"/>
<dbReference type="PANTHER" id="PTHR33529">
    <property type="entry name" value="SLR0882 PROTEIN-RELATED"/>
    <property type="match status" value="1"/>
</dbReference>
<evidence type="ECO:0000256" key="1">
    <source>
        <dbReference type="ARBA" id="ARBA00004651"/>
    </source>
</evidence>
<comment type="subcellular location">
    <subcellularLocation>
        <location evidence="1">Cell membrane</location>
        <topology evidence="1">Multi-pass membrane protein</topology>
    </subcellularLocation>
</comment>
<gene>
    <name evidence="7" type="ORF">DES52_108137</name>
</gene>
<dbReference type="InterPro" id="IPR005495">
    <property type="entry name" value="LptG/LptF_permease"/>
</dbReference>
<name>A0A318S7B8_9DEIO</name>
<sequence length="351" mass="38548">MSGVPRLAWSIAREVVPLYAVGFLLFLLLSTTDLMSTIAGFMLRSQTPPLLALEFYVNYLPTILGRILPAAVVFAVLIAFGRMAKDSEFKAIAAAGVRPLSMLWPLGVIGLVVTGLTFVNANVIAPDSNVRMLSAWYRMYNSVPQVPNEKRYAHREGDSFFYAGTVQTDPKVATKALLQGILVQQTGVTYTASTGSWDAARQTWTLDGYWETRDGGSPTYVPQPREFKQGDVLRPATKPPEQLGLAQLRAKAADTSQDVRDLRAARFELYRRFADPFAALGFALAAGALGLLLPNRAWAFASVVLLILGTYIVWSLMPQLVRVGSISEMTAAWLPSVLLLLFALGMSWRLR</sequence>
<feature type="transmembrane region" description="Helical" evidence="6">
    <location>
        <begin position="63"/>
        <end position="83"/>
    </location>
</feature>
<feature type="transmembrane region" description="Helical" evidence="6">
    <location>
        <begin position="329"/>
        <end position="348"/>
    </location>
</feature>
<keyword evidence="8" id="KW-1185">Reference proteome</keyword>
<feature type="transmembrane region" description="Helical" evidence="6">
    <location>
        <begin position="298"/>
        <end position="317"/>
    </location>
</feature>
<accession>A0A318S7B8</accession>
<keyword evidence="4 6" id="KW-1133">Transmembrane helix</keyword>
<keyword evidence="2" id="KW-1003">Cell membrane</keyword>
<keyword evidence="5 6" id="KW-0472">Membrane</keyword>
<proteinExistence type="predicted"/>
<evidence type="ECO:0000256" key="4">
    <source>
        <dbReference type="ARBA" id="ARBA00022989"/>
    </source>
</evidence>
<organism evidence="7 8">
    <name type="scientific">Deinococcus yavapaiensis KR-236</name>
    <dbReference type="NCBI Taxonomy" id="694435"/>
    <lineage>
        <taxon>Bacteria</taxon>
        <taxon>Thermotogati</taxon>
        <taxon>Deinococcota</taxon>
        <taxon>Deinococci</taxon>
        <taxon>Deinococcales</taxon>
        <taxon>Deinococcaceae</taxon>
        <taxon>Deinococcus</taxon>
    </lineage>
</organism>
<dbReference type="GO" id="GO:0015920">
    <property type="term" value="P:lipopolysaccharide transport"/>
    <property type="evidence" value="ECO:0007669"/>
    <property type="project" value="TreeGrafter"/>
</dbReference>
<evidence type="ECO:0000256" key="3">
    <source>
        <dbReference type="ARBA" id="ARBA00022692"/>
    </source>
</evidence>
<feature type="transmembrane region" description="Helical" evidence="6">
    <location>
        <begin position="273"/>
        <end position="292"/>
    </location>
</feature>
<dbReference type="GO" id="GO:0043190">
    <property type="term" value="C:ATP-binding cassette (ABC) transporter complex"/>
    <property type="evidence" value="ECO:0007669"/>
    <property type="project" value="TreeGrafter"/>
</dbReference>